<gene>
    <name evidence="2" type="ORF">SSLN_LOCUS19977</name>
</gene>
<proteinExistence type="predicted"/>
<feature type="region of interest" description="Disordered" evidence="1">
    <location>
        <begin position="82"/>
        <end position="115"/>
    </location>
</feature>
<dbReference type="WBParaSite" id="SSLN_0002071901-mRNA-1">
    <property type="protein sequence ID" value="SSLN_0002071901-mRNA-1"/>
    <property type="gene ID" value="SSLN_0002071901"/>
</dbReference>
<dbReference type="Proteomes" id="UP000275846">
    <property type="component" value="Unassembled WGS sequence"/>
</dbReference>
<dbReference type="OrthoDB" id="6270323at2759"/>
<protein>
    <submittedName>
        <fullName evidence="4">BHLH domain-containing protein</fullName>
    </submittedName>
</protein>
<name>A0A183TU29_SCHSO</name>
<dbReference type="EMBL" id="UYSU01051056">
    <property type="protein sequence ID" value="VDM06363.1"/>
    <property type="molecule type" value="Genomic_DNA"/>
</dbReference>
<sequence length="115" mass="13070">MSNLPSRRLSQRQRRSAIDEAIYLLGGEPISSPVKESNSQNLQRAMLLMCQQIADETAKVDYVVEAQRKTLDYLWHLEALHRQQPSKSGPAAPQLPENPIPHQLHSANEFQQLDN</sequence>
<accession>A0A183TU29</accession>
<evidence type="ECO:0000313" key="2">
    <source>
        <dbReference type="EMBL" id="VDM06363.1"/>
    </source>
</evidence>
<organism evidence="4">
    <name type="scientific">Schistocephalus solidus</name>
    <name type="common">Tapeworm</name>
    <dbReference type="NCBI Taxonomy" id="70667"/>
    <lineage>
        <taxon>Eukaryota</taxon>
        <taxon>Metazoa</taxon>
        <taxon>Spiralia</taxon>
        <taxon>Lophotrochozoa</taxon>
        <taxon>Platyhelminthes</taxon>
        <taxon>Cestoda</taxon>
        <taxon>Eucestoda</taxon>
        <taxon>Diphyllobothriidea</taxon>
        <taxon>Diphyllobothriidae</taxon>
        <taxon>Schistocephalus</taxon>
    </lineage>
</organism>
<evidence type="ECO:0000313" key="4">
    <source>
        <dbReference type="WBParaSite" id="SSLN_0002071901-mRNA-1"/>
    </source>
</evidence>
<feature type="compositionally biased region" description="Polar residues" evidence="1">
    <location>
        <begin position="105"/>
        <end position="115"/>
    </location>
</feature>
<keyword evidence="3" id="KW-1185">Reference proteome</keyword>
<evidence type="ECO:0000313" key="3">
    <source>
        <dbReference type="Proteomes" id="UP000275846"/>
    </source>
</evidence>
<dbReference type="AlphaFoldDB" id="A0A183TU29"/>
<reference evidence="4" key="1">
    <citation type="submission" date="2016-06" db="UniProtKB">
        <authorList>
            <consortium name="WormBaseParasite"/>
        </authorList>
    </citation>
    <scope>IDENTIFICATION</scope>
</reference>
<evidence type="ECO:0000256" key="1">
    <source>
        <dbReference type="SAM" id="MobiDB-lite"/>
    </source>
</evidence>
<reference evidence="2 3" key="2">
    <citation type="submission" date="2018-11" db="EMBL/GenBank/DDBJ databases">
        <authorList>
            <consortium name="Pathogen Informatics"/>
        </authorList>
    </citation>
    <scope>NUCLEOTIDE SEQUENCE [LARGE SCALE GENOMIC DNA]</scope>
    <source>
        <strain evidence="2 3">NST_G2</strain>
    </source>
</reference>